<evidence type="ECO:0008006" key="3">
    <source>
        <dbReference type="Google" id="ProtNLM"/>
    </source>
</evidence>
<dbReference type="EMBL" id="CAKKTJ010000306">
    <property type="protein sequence ID" value="CAH0479445.1"/>
    <property type="molecule type" value="Genomic_DNA"/>
</dbReference>
<organism evidence="1 2">
    <name type="scientific">Peronospora belbahrii</name>
    <dbReference type="NCBI Taxonomy" id="622444"/>
    <lineage>
        <taxon>Eukaryota</taxon>
        <taxon>Sar</taxon>
        <taxon>Stramenopiles</taxon>
        <taxon>Oomycota</taxon>
        <taxon>Peronosporomycetes</taxon>
        <taxon>Peronosporales</taxon>
        <taxon>Peronosporaceae</taxon>
        <taxon>Peronospora</taxon>
    </lineage>
</organism>
<sequence>MADKNLSGMSSDTVEITCKEANGQDLTDVSTGSMDRYVASLYLQLTPDPDALLHEASRVLTADRIAGLTIWGSPDRSGNFVIRTAANKELGFAENATEHLNFVMGKNLPALRQRWIQTQDKKLQAKRFAIIKRMADEWLAKGVPIGLETYIILVGKQQSLGDAAGPFIWMA</sequence>
<evidence type="ECO:0000313" key="2">
    <source>
        <dbReference type="Proteomes" id="UP001160483"/>
    </source>
</evidence>
<dbReference type="Proteomes" id="UP001160483">
    <property type="component" value="Unassembled WGS sequence"/>
</dbReference>
<comment type="caution">
    <text evidence="1">The sequence shown here is derived from an EMBL/GenBank/DDBJ whole genome shotgun (WGS) entry which is preliminary data.</text>
</comment>
<evidence type="ECO:0000313" key="1">
    <source>
        <dbReference type="EMBL" id="CAH0479445.1"/>
    </source>
</evidence>
<protein>
    <recommendedName>
        <fullName evidence="3">Methyltransferase type 11 domain-containing protein</fullName>
    </recommendedName>
</protein>
<name>A0AAU9L3X4_9STRA</name>
<dbReference type="Gene3D" id="3.40.50.150">
    <property type="entry name" value="Vaccinia Virus protein VP39"/>
    <property type="match status" value="1"/>
</dbReference>
<reference evidence="1" key="1">
    <citation type="submission" date="2021-11" db="EMBL/GenBank/DDBJ databases">
        <authorList>
            <person name="Islam A."/>
            <person name="Islam S."/>
            <person name="Flora M.S."/>
            <person name="Rahman M."/>
            <person name="Ziaur R.M."/>
            <person name="Epstein J.H."/>
            <person name="Hassan M."/>
            <person name="Klassen M."/>
            <person name="Woodard K."/>
            <person name="Webb A."/>
            <person name="Webby R.J."/>
            <person name="El Zowalaty M.E."/>
        </authorList>
    </citation>
    <scope>NUCLEOTIDE SEQUENCE</scope>
    <source>
        <strain evidence="1">Pbs3</strain>
    </source>
</reference>
<proteinExistence type="predicted"/>
<dbReference type="SUPFAM" id="SSF53335">
    <property type="entry name" value="S-adenosyl-L-methionine-dependent methyltransferases"/>
    <property type="match status" value="1"/>
</dbReference>
<dbReference type="AlphaFoldDB" id="A0AAU9L3X4"/>
<dbReference type="InterPro" id="IPR029063">
    <property type="entry name" value="SAM-dependent_MTases_sf"/>
</dbReference>
<gene>
    <name evidence="1" type="ORF">PBS003_LOCUS6084</name>
</gene>
<accession>A0AAU9L3X4</accession>